<evidence type="ECO:0000256" key="1">
    <source>
        <dbReference type="SAM" id="Phobius"/>
    </source>
</evidence>
<keyword evidence="1" id="KW-0472">Membrane</keyword>
<dbReference type="InterPro" id="IPR006141">
    <property type="entry name" value="Intein_N"/>
</dbReference>
<keyword evidence="1" id="KW-0812">Transmembrane</keyword>
<feature type="transmembrane region" description="Helical" evidence="1">
    <location>
        <begin position="160"/>
        <end position="181"/>
    </location>
</feature>
<dbReference type="Pfam" id="PF17910">
    <property type="entry name" value="FeoB_Cyto"/>
    <property type="match status" value="1"/>
</dbReference>
<accession>A0A645H507</accession>
<dbReference type="GO" id="GO:0015093">
    <property type="term" value="F:ferrous iron transmembrane transporter activity"/>
    <property type="evidence" value="ECO:0007669"/>
    <property type="project" value="TreeGrafter"/>
</dbReference>
<evidence type="ECO:0000313" key="3">
    <source>
        <dbReference type="EMBL" id="MPN33770.1"/>
    </source>
</evidence>
<proteinExistence type="predicted"/>
<keyword evidence="1" id="KW-1133">Transmembrane helix</keyword>
<dbReference type="Gene3D" id="1.10.287.1770">
    <property type="match status" value="1"/>
</dbReference>
<dbReference type="PANTHER" id="PTHR43185">
    <property type="entry name" value="FERROUS IRON TRANSPORT PROTEIN B"/>
    <property type="match status" value="1"/>
</dbReference>
<sequence length="227" mass="25433">MEKVLKSERRGVTPFLNTAIYPCISDMESLLKETGIKHSAFYAAKFFENDGIVLKSKEIPLKKLSEISNEFKKKNGITDAEALSADLRYRYITKLCGKNVIKNKTYRKSTSDKIDDFLTHPILGIPIFLGILAFIFHIAFGENFLGIKGLPTIGQLLQDLAYYVLSYFKNTVQAFMINHAVSEWVKRLVEEGIIGGVGAVLSFIPQIMCLFLFLSVSSLSLTSFANV</sequence>
<dbReference type="PROSITE" id="PS50817">
    <property type="entry name" value="INTEIN_N_TER"/>
    <property type="match status" value="1"/>
</dbReference>
<protein>
    <recommendedName>
        <fullName evidence="2">FeoB cytosolic helical domain-containing protein</fullName>
    </recommendedName>
</protein>
<dbReference type="GO" id="GO:0016539">
    <property type="term" value="P:intein-mediated protein splicing"/>
    <property type="evidence" value="ECO:0007669"/>
    <property type="project" value="InterPro"/>
</dbReference>
<organism evidence="3">
    <name type="scientific">bioreactor metagenome</name>
    <dbReference type="NCBI Taxonomy" id="1076179"/>
    <lineage>
        <taxon>unclassified sequences</taxon>
        <taxon>metagenomes</taxon>
        <taxon>ecological metagenomes</taxon>
    </lineage>
</organism>
<name>A0A645H507_9ZZZZ</name>
<comment type="caution">
    <text evidence="3">The sequence shown here is derived from an EMBL/GenBank/DDBJ whole genome shotgun (WGS) entry which is preliminary data.</text>
</comment>
<gene>
    <name evidence="3" type="ORF">SDC9_181262</name>
</gene>
<feature type="transmembrane region" description="Helical" evidence="1">
    <location>
        <begin position="117"/>
        <end position="140"/>
    </location>
</feature>
<feature type="transmembrane region" description="Helical" evidence="1">
    <location>
        <begin position="193"/>
        <end position="214"/>
    </location>
</feature>
<dbReference type="InterPro" id="IPR041069">
    <property type="entry name" value="FeoB_Cyto"/>
</dbReference>
<evidence type="ECO:0000259" key="2">
    <source>
        <dbReference type="Pfam" id="PF17910"/>
    </source>
</evidence>
<dbReference type="GO" id="GO:0005886">
    <property type="term" value="C:plasma membrane"/>
    <property type="evidence" value="ECO:0007669"/>
    <property type="project" value="TreeGrafter"/>
</dbReference>
<dbReference type="PANTHER" id="PTHR43185:SF1">
    <property type="entry name" value="FE(2+) TRANSPORTER FEOB"/>
    <property type="match status" value="1"/>
</dbReference>
<dbReference type="InterPro" id="IPR050860">
    <property type="entry name" value="FeoB_GTPase"/>
</dbReference>
<dbReference type="AlphaFoldDB" id="A0A645H507"/>
<feature type="domain" description="FeoB cytosolic helical" evidence="2">
    <location>
        <begin position="20"/>
        <end position="99"/>
    </location>
</feature>
<dbReference type="EMBL" id="VSSQ01086438">
    <property type="protein sequence ID" value="MPN33770.1"/>
    <property type="molecule type" value="Genomic_DNA"/>
</dbReference>
<reference evidence="3" key="1">
    <citation type="submission" date="2019-08" db="EMBL/GenBank/DDBJ databases">
        <authorList>
            <person name="Kucharzyk K."/>
            <person name="Murdoch R.W."/>
            <person name="Higgins S."/>
            <person name="Loffler F."/>
        </authorList>
    </citation>
    <scope>NUCLEOTIDE SEQUENCE</scope>
</reference>